<gene>
    <name evidence="1" type="ORF">J4E00_06975</name>
</gene>
<reference evidence="1 2" key="1">
    <citation type="submission" date="2021-03" db="EMBL/GenBank/DDBJ databases">
        <authorList>
            <person name="Kim M.K."/>
        </authorList>
    </citation>
    <scope>NUCLEOTIDE SEQUENCE [LARGE SCALE GENOMIC DNA]</scope>
    <source>
        <strain evidence="1 2">BT442</strain>
    </source>
</reference>
<comment type="caution">
    <text evidence="1">The sequence shown here is derived from an EMBL/GenBank/DDBJ whole genome shotgun (WGS) entry which is preliminary data.</text>
</comment>
<evidence type="ECO:0000313" key="1">
    <source>
        <dbReference type="EMBL" id="MBO2008790.1"/>
    </source>
</evidence>
<protein>
    <submittedName>
        <fullName evidence="1">Uncharacterized protein</fullName>
    </submittedName>
</protein>
<keyword evidence="2" id="KW-1185">Reference proteome</keyword>
<organism evidence="1 2">
    <name type="scientific">Hymenobacter negativus</name>
    <dbReference type="NCBI Taxonomy" id="2795026"/>
    <lineage>
        <taxon>Bacteria</taxon>
        <taxon>Pseudomonadati</taxon>
        <taxon>Bacteroidota</taxon>
        <taxon>Cytophagia</taxon>
        <taxon>Cytophagales</taxon>
        <taxon>Hymenobacteraceae</taxon>
        <taxon>Hymenobacter</taxon>
    </lineage>
</organism>
<accession>A0ABS3QC26</accession>
<sequence>MPLHDFNRLSDEMQLAYLFQRGTYLARRWDDYHQAVQLYRVPSGFFVELNYDVEKNEIEFLFAFEEGSEDDRLPDYAMFVKLPDWMPDAE</sequence>
<proteinExistence type="predicted"/>
<evidence type="ECO:0000313" key="2">
    <source>
        <dbReference type="Proteomes" id="UP000664369"/>
    </source>
</evidence>
<dbReference type="RefSeq" id="WP_208174430.1">
    <property type="nucleotide sequence ID" value="NZ_JAGETZ010000003.1"/>
</dbReference>
<dbReference type="EMBL" id="JAGETZ010000003">
    <property type="protein sequence ID" value="MBO2008790.1"/>
    <property type="molecule type" value="Genomic_DNA"/>
</dbReference>
<dbReference type="Proteomes" id="UP000664369">
    <property type="component" value="Unassembled WGS sequence"/>
</dbReference>
<name>A0ABS3QC26_9BACT</name>